<evidence type="ECO:0000256" key="3">
    <source>
        <dbReference type="ARBA" id="ARBA00019114"/>
    </source>
</evidence>
<dbReference type="InterPro" id="IPR003141">
    <property type="entry name" value="Pol/His_phosphatase_N"/>
</dbReference>
<dbReference type="Pfam" id="PF07733">
    <property type="entry name" value="DNA_pol3_alpha"/>
    <property type="match status" value="1"/>
</dbReference>
<comment type="subcellular location">
    <subcellularLocation>
        <location evidence="1">Cytoplasm</location>
    </subcellularLocation>
</comment>
<dbReference type="GO" id="GO:0003887">
    <property type="term" value="F:DNA-directed DNA polymerase activity"/>
    <property type="evidence" value="ECO:0007669"/>
    <property type="project" value="UniProtKB-KW"/>
</dbReference>
<evidence type="ECO:0000256" key="6">
    <source>
        <dbReference type="ARBA" id="ARBA00022695"/>
    </source>
</evidence>
<dbReference type="InterPro" id="IPR040982">
    <property type="entry name" value="DNA_pol3_finger"/>
</dbReference>
<dbReference type="CDD" id="cd07433">
    <property type="entry name" value="PHP_PolIIIA_DnaE1"/>
    <property type="match status" value="1"/>
</dbReference>
<dbReference type="AlphaFoldDB" id="A0AB35BYX4"/>
<dbReference type="InterPro" id="IPR016195">
    <property type="entry name" value="Pol/histidinol_Pase-like"/>
</dbReference>
<dbReference type="Gene3D" id="1.10.150.870">
    <property type="match status" value="1"/>
</dbReference>
<keyword evidence="8" id="KW-0239">DNA-directed DNA polymerase</keyword>
<evidence type="ECO:0000256" key="7">
    <source>
        <dbReference type="ARBA" id="ARBA00022705"/>
    </source>
</evidence>
<dbReference type="SMART" id="SM00481">
    <property type="entry name" value="POLIIIAc"/>
    <property type="match status" value="1"/>
</dbReference>
<dbReference type="PANTHER" id="PTHR32294">
    <property type="entry name" value="DNA POLYMERASE III SUBUNIT ALPHA"/>
    <property type="match status" value="1"/>
</dbReference>
<dbReference type="GO" id="GO:0006260">
    <property type="term" value="P:DNA replication"/>
    <property type="evidence" value="ECO:0007669"/>
    <property type="project" value="UniProtKB-KW"/>
</dbReference>
<keyword evidence="6 11" id="KW-0548">Nucleotidyltransferase</keyword>
<reference evidence="11" key="1">
    <citation type="submission" date="2021-03" db="EMBL/GenBank/DDBJ databases">
        <title>Identification and antibiotic profiling of Wohlfahrtiimonas chitiniclastica, an underestimated human pathogen.</title>
        <authorList>
            <person name="Kopf A."/>
            <person name="Bunk B."/>
            <person name="Coldewey S."/>
            <person name="Gunzer F."/>
            <person name="Riedel T."/>
            <person name="Schroettner P."/>
        </authorList>
    </citation>
    <scope>NUCLEOTIDE SEQUENCE</scope>
    <source>
        <strain evidence="11">DSM 100917</strain>
    </source>
</reference>
<keyword evidence="4" id="KW-0963">Cytoplasm</keyword>
<dbReference type="RefSeq" id="WP_094494101.1">
    <property type="nucleotide sequence ID" value="NZ_JAGIBT010000001.1"/>
</dbReference>
<dbReference type="EC" id="2.7.7.7" evidence="2"/>
<evidence type="ECO:0000313" key="12">
    <source>
        <dbReference type="Proteomes" id="UP000680020"/>
    </source>
</evidence>
<dbReference type="NCBIfam" id="NF004226">
    <property type="entry name" value="PRK05673.1"/>
    <property type="match status" value="1"/>
</dbReference>
<gene>
    <name evidence="11" type="primary">dnaE</name>
    <name evidence="11" type="ORF">J7561_00570</name>
</gene>
<evidence type="ECO:0000313" key="11">
    <source>
        <dbReference type="EMBL" id="MBS7823695.1"/>
    </source>
</evidence>
<dbReference type="Pfam" id="PF14579">
    <property type="entry name" value="HHH_6"/>
    <property type="match status" value="1"/>
</dbReference>
<keyword evidence="5 11" id="KW-0808">Transferase</keyword>
<dbReference type="InterPro" id="IPR049821">
    <property type="entry name" value="PolIIIA_DnaE1_PHP"/>
</dbReference>
<dbReference type="FunFam" id="1.10.10.1600:FF:000001">
    <property type="entry name" value="DNA polymerase III subunit alpha"/>
    <property type="match status" value="1"/>
</dbReference>
<dbReference type="FunFam" id="1.10.150.870:FF:000001">
    <property type="entry name" value="DNA polymerase III subunit alpha"/>
    <property type="match status" value="1"/>
</dbReference>
<dbReference type="InterPro" id="IPR004805">
    <property type="entry name" value="DnaE2/DnaE/PolC"/>
</dbReference>
<evidence type="ECO:0000256" key="2">
    <source>
        <dbReference type="ARBA" id="ARBA00012417"/>
    </source>
</evidence>
<dbReference type="Pfam" id="PF02811">
    <property type="entry name" value="PHP"/>
    <property type="match status" value="1"/>
</dbReference>
<dbReference type="InterPro" id="IPR004365">
    <property type="entry name" value="NA-bd_OB_tRNA"/>
</dbReference>
<dbReference type="GO" id="GO:0008408">
    <property type="term" value="F:3'-5' exonuclease activity"/>
    <property type="evidence" value="ECO:0007669"/>
    <property type="project" value="InterPro"/>
</dbReference>
<organism evidence="11 12">
    <name type="scientific">Wohlfahrtiimonas chitiniclastica</name>
    <dbReference type="NCBI Taxonomy" id="400946"/>
    <lineage>
        <taxon>Bacteria</taxon>
        <taxon>Pseudomonadati</taxon>
        <taxon>Pseudomonadota</taxon>
        <taxon>Gammaproteobacteria</taxon>
        <taxon>Cardiobacteriales</taxon>
        <taxon>Ignatzschineriaceae</taxon>
        <taxon>Wohlfahrtiimonas</taxon>
    </lineage>
</organism>
<feature type="domain" description="Polymerase/histidinol phosphatase N-terminal" evidence="10">
    <location>
        <begin position="4"/>
        <end position="71"/>
    </location>
</feature>
<name>A0AB35BYX4_9GAMM</name>
<dbReference type="Pfam" id="PF17657">
    <property type="entry name" value="DNA_pol3_finger"/>
    <property type="match status" value="1"/>
</dbReference>
<dbReference type="InterPro" id="IPR041931">
    <property type="entry name" value="DNA_pol3_alpha_thumb_dom"/>
</dbReference>
<dbReference type="EMBL" id="JAGIBU010000001">
    <property type="protein sequence ID" value="MBS7823695.1"/>
    <property type="molecule type" value="Genomic_DNA"/>
</dbReference>
<dbReference type="Proteomes" id="UP000680020">
    <property type="component" value="Unassembled WGS sequence"/>
</dbReference>
<dbReference type="Gene3D" id="1.10.10.1600">
    <property type="entry name" value="Bacterial DNA polymerase III alpha subunit, thumb domain"/>
    <property type="match status" value="1"/>
</dbReference>
<comment type="catalytic activity">
    <reaction evidence="9">
        <text>DNA(n) + a 2'-deoxyribonucleoside 5'-triphosphate = DNA(n+1) + diphosphate</text>
        <dbReference type="Rhea" id="RHEA:22508"/>
        <dbReference type="Rhea" id="RHEA-COMP:17339"/>
        <dbReference type="Rhea" id="RHEA-COMP:17340"/>
        <dbReference type="ChEBI" id="CHEBI:33019"/>
        <dbReference type="ChEBI" id="CHEBI:61560"/>
        <dbReference type="ChEBI" id="CHEBI:173112"/>
        <dbReference type="EC" id="2.7.7.7"/>
    </reaction>
</comment>
<dbReference type="GO" id="GO:0003676">
    <property type="term" value="F:nucleic acid binding"/>
    <property type="evidence" value="ECO:0007669"/>
    <property type="project" value="InterPro"/>
</dbReference>
<protein>
    <recommendedName>
        <fullName evidence="3">DNA polymerase III subunit alpha</fullName>
        <ecNumber evidence="2">2.7.7.7</ecNumber>
    </recommendedName>
</protein>
<evidence type="ECO:0000256" key="1">
    <source>
        <dbReference type="ARBA" id="ARBA00004496"/>
    </source>
</evidence>
<dbReference type="SUPFAM" id="SSF89550">
    <property type="entry name" value="PHP domain-like"/>
    <property type="match status" value="1"/>
</dbReference>
<comment type="caution">
    <text evidence="11">The sequence shown here is derived from an EMBL/GenBank/DDBJ whole genome shotgun (WGS) entry which is preliminary data.</text>
</comment>
<sequence>MRFVHLNLHTEFSISDGLIRIKPLFGQLKEQHVECVALTDMGNAFAAIKFYETALKNGIKPIIGAECHLKNGHEYLGRMTLLAQNYTGYLNLSKLLSEGYRHGQERGVPHITYEWLNEFNEGLILIAGKESPIGTTLLTLKEEDWGKSLAPFAAFKDRLYLGLSRTEQDNDEAFILAAKRLAISHQLPLVAVNNVRFLHKSDFDAHEIRTCIQAGNVISDNKRPRLYSPEQYLKSPEEMIALFSDIPEAIENTVEIAKRCTVELSLGKPCLPNFPVPEGMTMDDYFRHLSYEGLKYRIGENHPQQKAYEERLKIELDVIINMGFPGYFLIVADFIQWSKDHDIPVGPGRGSGAGSLVAWALKITDLDPLPYDLLFERFLNPERVSMPDFDVDFCMEGRDRVIEYVAEKYGRDAVSQIATHGTMAAKAVIRDVGRALGHPYGFVDRIAKLIPFDLGITLDKALMQEPELHDLYEKDEEVKELIDYAKQLEGLTKSVGRHAGGVVISPTTITDFSPLYCEEGSEALVAQYDKSDVESAGLVKFDFLGLRTLTIINWAIQNIQKTHGLEINILDIPLDDKAAFDLLKSCKTTAVFQLESRGMKDLIRRLQPDTFEDIIALVALFRPGPLESGMVEDFINRKHGRAEIEYPFPELETVLAPTYGVIVYQEQVMQISQVIGNYTLGGADLLRRAMGKKLPEEMEKQRGLFMQGAEELGFDKEKAGALFDLMEKFAGYGFNKSHSAAYALVSYQTAYLKAHYPAEFMAAVLSSDMDNTEKVVTFIEECEDMGLKILPPDVNRSHYKFTVSDKGEIIYGLGAIKGVGEAAALQAIDERQNNGRFVDLFDFCRRIDLSKMNRRVVETLIKAGALDGLDPAVQSVEARCQFRADLLETLPDAIHSAEQHHRNQNSGQEDLFGLFGDDAGSAVTITTPLKRGDAWSERMLLEHESATLGFYLTTHPINRYRHEIKAITSHSIGEVLTMTQPGYRVARAAEPECTIAGIVIQMRTKINQKGQKMTFVTLDDRTGRMELRLYDEHLENLNEPLSTKSILVVKGSLMWDEFNNGMRTRPLSIETIESTRNTMARALILHNKTSIDVARIEQLIETVANFRAAEGKPIYLKFQNHDANILIKLGPSWTVRLSDDLLENVTRAFHDVSVKVKY</sequence>
<dbReference type="Gene3D" id="3.20.20.140">
    <property type="entry name" value="Metal-dependent hydrolases"/>
    <property type="match status" value="1"/>
</dbReference>
<evidence type="ECO:0000259" key="10">
    <source>
        <dbReference type="SMART" id="SM00481"/>
    </source>
</evidence>
<dbReference type="InterPro" id="IPR011708">
    <property type="entry name" value="DNA_pol3_alpha_NTPase_dom"/>
</dbReference>
<proteinExistence type="predicted"/>
<dbReference type="CDD" id="cd04485">
    <property type="entry name" value="DnaE_OBF"/>
    <property type="match status" value="1"/>
</dbReference>
<evidence type="ECO:0000256" key="9">
    <source>
        <dbReference type="ARBA" id="ARBA00049244"/>
    </source>
</evidence>
<dbReference type="GO" id="GO:0005737">
    <property type="term" value="C:cytoplasm"/>
    <property type="evidence" value="ECO:0007669"/>
    <property type="project" value="UniProtKB-SubCell"/>
</dbReference>
<dbReference type="PANTHER" id="PTHR32294:SF0">
    <property type="entry name" value="DNA POLYMERASE III SUBUNIT ALPHA"/>
    <property type="match status" value="1"/>
</dbReference>
<evidence type="ECO:0000256" key="4">
    <source>
        <dbReference type="ARBA" id="ARBA00022490"/>
    </source>
</evidence>
<evidence type="ECO:0000256" key="8">
    <source>
        <dbReference type="ARBA" id="ARBA00022932"/>
    </source>
</evidence>
<dbReference type="InterPro" id="IPR029460">
    <property type="entry name" value="DNAPol_HHH"/>
</dbReference>
<keyword evidence="7" id="KW-0235">DNA replication</keyword>
<dbReference type="InterPro" id="IPR004013">
    <property type="entry name" value="PHP_dom"/>
</dbReference>
<accession>A0AB35BYX4</accession>
<evidence type="ECO:0000256" key="5">
    <source>
        <dbReference type="ARBA" id="ARBA00022679"/>
    </source>
</evidence>
<dbReference type="Pfam" id="PF01336">
    <property type="entry name" value="tRNA_anti-codon"/>
    <property type="match status" value="1"/>
</dbReference>
<dbReference type="NCBIfam" id="TIGR00594">
    <property type="entry name" value="polc"/>
    <property type="match status" value="1"/>
</dbReference>